<keyword evidence="1" id="KW-0812">Transmembrane</keyword>
<dbReference type="AlphaFoldDB" id="A0AAV2F538"/>
<dbReference type="EMBL" id="OZ034819">
    <property type="protein sequence ID" value="CAL1393162.1"/>
    <property type="molecule type" value="Genomic_DNA"/>
</dbReference>
<reference evidence="2 3" key="1">
    <citation type="submission" date="2024-04" db="EMBL/GenBank/DDBJ databases">
        <authorList>
            <person name="Fracassetti M."/>
        </authorList>
    </citation>
    <scope>NUCLEOTIDE SEQUENCE [LARGE SCALE GENOMIC DNA]</scope>
</reference>
<sequence length="68" mass="8249">MSSQTRKNDLVVLIQFWRAVCKILTTQRLRSFFWYMFFAILPVDTTRIFNDIQRSMTTMGRIGWNIKR</sequence>
<feature type="transmembrane region" description="Helical" evidence="1">
    <location>
        <begin position="31"/>
        <end position="49"/>
    </location>
</feature>
<proteinExistence type="predicted"/>
<keyword evidence="1" id="KW-0472">Membrane</keyword>
<keyword evidence="3" id="KW-1185">Reference proteome</keyword>
<keyword evidence="1" id="KW-1133">Transmembrane helix</keyword>
<evidence type="ECO:0000256" key="1">
    <source>
        <dbReference type="SAM" id="Phobius"/>
    </source>
</evidence>
<evidence type="ECO:0000313" key="2">
    <source>
        <dbReference type="EMBL" id="CAL1393162.1"/>
    </source>
</evidence>
<accession>A0AAV2F538</accession>
<organism evidence="2 3">
    <name type="scientific">Linum trigynum</name>
    <dbReference type="NCBI Taxonomy" id="586398"/>
    <lineage>
        <taxon>Eukaryota</taxon>
        <taxon>Viridiplantae</taxon>
        <taxon>Streptophyta</taxon>
        <taxon>Embryophyta</taxon>
        <taxon>Tracheophyta</taxon>
        <taxon>Spermatophyta</taxon>
        <taxon>Magnoliopsida</taxon>
        <taxon>eudicotyledons</taxon>
        <taxon>Gunneridae</taxon>
        <taxon>Pentapetalae</taxon>
        <taxon>rosids</taxon>
        <taxon>fabids</taxon>
        <taxon>Malpighiales</taxon>
        <taxon>Linaceae</taxon>
        <taxon>Linum</taxon>
    </lineage>
</organism>
<protein>
    <submittedName>
        <fullName evidence="2">Uncharacterized protein</fullName>
    </submittedName>
</protein>
<name>A0AAV2F538_9ROSI</name>
<gene>
    <name evidence="2" type="ORF">LTRI10_LOCUS33756</name>
</gene>
<evidence type="ECO:0000313" key="3">
    <source>
        <dbReference type="Proteomes" id="UP001497516"/>
    </source>
</evidence>
<dbReference type="Proteomes" id="UP001497516">
    <property type="component" value="Chromosome 6"/>
</dbReference>